<evidence type="ECO:0000256" key="9">
    <source>
        <dbReference type="SAM" id="SignalP"/>
    </source>
</evidence>
<evidence type="ECO:0000256" key="4">
    <source>
        <dbReference type="ARBA" id="ARBA00022729"/>
    </source>
</evidence>
<evidence type="ECO:0000313" key="10">
    <source>
        <dbReference type="EMBL" id="CAG6736102.1"/>
    </source>
</evidence>
<dbReference type="EMBL" id="HBUF01398057">
    <property type="protein sequence ID" value="CAG6736104.1"/>
    <property type="molecule type" value="Transcribed_RNA"/>
</dbReference>
<dbReference type="EMBL" id="HBUF01398056">
    <property type="protein sequence ID" value="CAG6736103.1"/>
    <property type="molecule type" value="Transcribed_RNA"/>
</dbReference>
<dbReference type="GO" id="GO:0030548">
    <property type="term" value="F:acetylcholine receptor regulator activity"/>
    <property type="evidence" value="ECO:0007669"/>
    <property type="project" value="InterPro"/>
</dbReference>
<proteinExistence type="predicted"/>
<feature type="chain" id="PRO_5036262618" evidence="9">
    <location>
        <begin position="23"/>
        <end position="174"/>
    </location>
</feature>
<dbReference type="GO" id="GO:0098552">
    <property type="term" value="C:side of membrane"/>
    <property type="evidence" value="ECO:0007669"/>
    <property type="project" value="UniProtKB-KW"/>
</dbReference>
<dbReference type="Pfam" id="PF16975">
    <property type="entry name" value="UPAR_LY6_2"/>
    <property type="match status" value="1"/>
</dbReference>
<evidence type="ECO:0000256" key="8">
    <source>
        <dbReference type="ARBA" id="ARBA00023288"/>
    </source>
</evidence>
<dbReference type="EMBL" id="HBUF01240402">
    <property type="protein sequence ID" value="CAG6676682.1"/>
    <property type="molecule type" value="Transcribed_RNA"/>
</dbReference>
<evidence type="ECO:0000256" key="1">
    <source>
        <dbReference type="ARBA" id="ARBA00004609"/>
    </source>
</evidence>
<dbReference type="AlphaFoldDB" id="A0A8D8YXI9"/>
<sequence length="174" mass="18903">MVNGQFGCWTVSWFCMIATVSSKTTPITPSVQPESEAELTCYTCVNVSDNLICNQYAIDHPCPQGQDFCHTLHIMDSTGASVVVNKKCANSTECWPLGVGCLHIDAQTVCVSCCDDMYCNVTVPTNKSNAVFSNKRAKRRRKAQPTTSCCPPKAQDFSLVFLAGLLSVTVGTFL</sequence>
<dbReference type="SUPFAM" id="SSF57302">
    <property type="entry name" value="Snake toxin-like"/>
    <property type="match status" value="1"/>
</dbReference>
<evidence type="ECO:0000256" key="3">
    <source>
        <dbReference type="ARBA" id="ARBA00022622"/>
    </source>
</evidence>
<protein>
    <submittedName>
        <fullName evidence="10">Ly6/PLAUR domain-containing protein 6B</fullName>
    </submittedName>
</protein>
<dbReference type="EMBL" id="HBUF01398055">
    <property type="protein sequence ID" value="CAG6736102.1"/>
    <property type="molecule type" value="Transcribed_RNA"/>
</dbReference>
<name>A0A8D8YXI9_9HEMI</name>
<dbReference type="PANTHER" id="PTHR31171">
    <property type="entry name" value="LY6/PLAUR DOMAIN-CONTAINING PROTEIN 6"/>
    <property type="match status" value="1"/>
</dbReference>
<evidence type="ECO:0000256" key="5">
    <source>
        <dbReference type="ARBA" id="ARBA00023136"/>
    </source>
</evidence>
<feature type="signal peptide" evidence="9">
    <location>
        <begin position="1"/>
        <end position="22"/>
    </location>
</feature>
<dbReference type="EMBL" id="HBUF01240400">
    <property type="protein sequence ID" value="CAG6676680.1"/>
    <property type="molecule type" value="Transcribed_RNA"/>
</dbReference>
<dbReference type="CDD" id="cd23567">
    <property type="entry name" value="TFP_LU_ECD_LYPD6_like"/>
    <property type="match status" value="1"/>
</dbReference>
<accession>A0A8D8YXI9</accession>
<keyword evidence="3" id="KW-0336">GPI-anchor</keyword>
<dbReference type="PANTHER" id="PTHR31171:SF3">
    <property type="entry name" value="LY6_PLAUR DOMAIN-CONTAINING PROTEIN 6B"/>
    <property type="match status" value="1"/>
</dbReference>
<dbReference type="Gene3D" id="2.10.60.10">
    <property type="entry name" value="CD59"/>
    <property type="match status" value="1"/>
</dbReference>
<organism evidence="10">
    <name type="scientific">Cacopsylla melanoneura</name>
    <dbReference type="NCBI Taxonomy" id="428564"/>
    <lineage>
        <taxon>Eukaryota</taxon>
        <taxon>Metazoa</taxon>
        <taxon>Ecdysozoa</taxon>
        <taxon>Arthropoda</taxon>
        <taxon>Hexapoda</taxon>
        <taxon>Insecta</taxon>
        <taxon>Pterygota</taxon>
        <taxon>Neoptera</taxon>
        <taxon>Paraneoptera</taxon>
        <taxon>Hemiptera</taxon>
        <taxon>Sternorrhyncha</taxon>
        <taxon>Psylloidea</taxon>
        <taxon>Psyllidae</taxon>
        <taxon>Psyllinae</taxon>
        <taxon>Cacopsylla</taxon>
    </lineage>
</organism>
<dbReference type="EMBL" id="HBUF01672435">
    <property type="protein sequence ID" value="CAG6790715.1"/>
    <property type="molecule type" value="Transcribed_RNA"/>
</dbReference>
<dbReference type="EMBL" id="HBUF01672433">
    <property type="protein sequence ID" value="CAG6790713.1"/>
    <property type="molecule type" value="Transcribed_RNA"/>
</dbReference>
<dbReference type="InterPro" id="IPR045860">
    <property type="entry name" value="Snake_toxin-like_sf"/>
</dbReference>
<evidence type="ECO:0000256" key="6">
    <source>
        <dbReference type="ARBA" id="ARBA00023157"/>
    </source>
</evidence>
<keyword evidence="2" id="KW-1003">Cell membrane</keyword>
<dbReference type="EMBL" id="HBUF01240403">
    <property type="protein sequence ID" value="CAG6676683.1"/>
    <property type="molecule type" value="Transcribed_RNA"/>
</dbReference>
<evidence type="ECO:0000256" key="7">
    <source>
        <dbReference type="ARBA" id="ARBA00023180"/>
    </source>
</evidence>
<keyword evidence="6" id="KW-1015">Disulfide bond</keyword>
<evidence type="ECO:0000256" key="2">
    <source>
        <dbReference type="ARBA" id="ARBA00022475"/>
    </source>
</evidence>
<reference evidence="10" key="1">
    <citation type="submission" date="2021-05" db="EMBL/GenBank/DDBJ databases">
        <authorList>
            <person name="Alioto T."/>
            <person name="Alioto T."/>
            <person name="Gomez Garrido J."/>
        </authorList>
    </citation>
    <scope>NUCLEOTIDE SEQUENCE</scope>
</reference>
<comment type="subcellular location">
    <subcellularLocation>
        <location evidence="1">Cell membrane</location>
        <topology evidence="1">Lipid-anchor</topology>
        <topology evidence="1">GPI-anchor</topology>
    </subcellularLocation>
</comment>
<keyword evidence="5" id="KW-0472">Membrane</keyword>
<keyword evidence="4 9" id="KW-0732">Signal</keyword>
<dbReference type="EMBL" id="HBUF01240401">
    <property type="protein sequence ID" value="CAG6676681.1"/>
    <property type="molecule type" value="Transcribed_RNA"/>
</dbReference>
<dbReference type="GO" id="GO:0005886">
    <property type="term" value="C:plasma membrane"/>
    <property type="evidence" value="ECO:0007669"/>
    <property type="project" value="UniProtKB-SubCell"/>
</dbReference>
<dbReference type="InterPro" id="IPR039457">
    <property type="entry name" value="LYPD6-like"/>
</dbReference>
<dbReference type="EMBL" id="HBUF01672434">
    <property type="protein sequence ID" value="CAG6790714.1"/>
    <property type="molecule type" value="Transcribed_RNA"/>
</dbReference>
<keyword evidence="7" id="KW-0325">Glycoprotein</keyword>
<keyword evidence="8" id="KW-0449">Lipoprotein</keyword>